<protein>
    <recommendedName>
        <fullName evidence="1">SCP2 domain-containing protein</fullName>
    </recommendedName>
</protein>
<proteinExistence type="predicted"/>
<dbReference type="Proteomes" id="UP000196475">
    <property type="component" value="Unassembled WGS sequence"/>
</dbReference>
<accession>A0A1Y3PI52</accession>
<dbReference type="AlphaFoldDB" id="A0A1Y3PI52"/>
<feature type="domain" description="SCP2" evidence="1">
    <location>
        <begin position="50"/>
        <end position="136"/>
    </location>
</feature>
<dbReference type="Gene3D" id="3.30.1050.10">
    <property type="entry name" value="SCP2 sterol-binding domain"/>
    <property type="match status" value="1"/>
</dbReference>
<dbReference type="EMBL" id="LZRT01000080">
    <property type="protein sequence ID" value="OUM87021.1"/>
    <property type="molecule type" value="Genomic_DNA"/>
</dbReference>
<dbReference type="InterPro" id="IPR003033">
    <property type="entry name" value="SCP2_sterol-bd_dom"/>
</dbReference>
<evidence type="ECO:0000313" key="2">
    <source>
        <dbReference type="EMBL" id="OUM87021.1"/>
    </source>
</evidence>
<dbReference type="InterPro" id="IPR036527">
    <property type="entry name" value="SCP2_sterol-bd_dom_sf"/>
</dbReference>
<sequence length="160" mass="17904">MNDDHDFSFGGGISVAGFQTSQEVYEVFGGFCEKNKHSVPAKAILAAYKESASEDHDAIVQFVYRRPDAVITWIVGEDGGIESVYGETDLKPEMIFEMDAEVANRFWQGKLDLTQAMATQQIKASGMFMKALQVMPHLASFYPRYKEHLKAIGREDLIEA</sequence>
<gene>
    <name evidence="2" type="ORF">BAA01_16550</name>
</gene>
<dbReference type="Pfam" id="PF02036">
    <property type="entry name" value="SCP2"/>
    <property type="match status" value="1"/>
</dbReference>
<comment type="caution">
    <text evidence="2">The sequence shown here is derived from an EMBL/GenBank/DDBJ whole genome shotgun (WGS) entry which is preliminary data.</text>
</comment>
<evidence type="ECO:0000313" key="3">
    <source>
        <dbReference type="Proteomes" id="UP000196475"/>
    </source>
</evidence>
<organism evidence="2 3">
    <name type="scientific">Bacillus thermozeamaize</name>
    <dbReference type="NCBI Taxonomy" id="230954"/>
    <lineage>
        <taxon>Bacteria</taxon>
        <taxon>Bacillati</taxon>
        <taxon>Bacillota</taxon>
        <taxon>Bacilli</taxon>
        <taxon>Bacillales</taxon>
        <taxon>Bacillaceae</taxon>
        <taxon>Bacillus</taxon>
    </lineage>
</organism>
<dbReference type="SUPFAM" id="SSF55718">
    <property type="entry name" value="SCP-like"/>
    <property type="match status" value="1"/>
</dbReference>
<evidence type="ECO:0000259" key="1">
    <source>
        <dbReference type="Pfam" id="PF02036"/>
    </source>
</evidence>
<name>A0A1Y3PI52_9BACI</name>
<reference evidence="3" key="1">
    <citation type="submission" date="2016-06" db="EMBL/GenBank/DDBJ databases">
        <authorList>
            <person name="Nascimento L."/>
            <person name="Pereira R.V."/>
            <person name="Martins L.F."/>
            <person name="Quaggio R.B."/>
            <person name="Silva A.M."/>
            <person name="Setubal J.C."/>
        </authorList>
    </citation>
    <scope>NUCLEOTIDE SEQUENCE [LARGE SCALE GENOMIC DNA]</scope>
</reference>